<evidence type="ECO:0000313" key="4">
    <source>
        <dbReference type="Proteomes" id="UP000019763"/>
    </source>
</evidence>
<dbReference type="InterPro" id="IPR050213">
    <property type="entry name" value="GST_superfamily"/>
</dbReference>
<protein>
    <submittedName>
        <fullName evidence="3">Glutathione S-transferase</fullName>
    </submittedName>
</protein>
<proteinExistence type="predicted"/>
<evidence type="ECO:0000259" key="1">
    <source>
        <dbReference type="PROSITE" id="PS50404"/>
    </source>
</evidence>
<dbReference type="InterPro" id="IPR036249">
    <property type="entry name" value="Thioredoxin-like_sf"/>
</dbReference>
<organism evidence="3 4">
    <name type="scientific">Gregarina niphandrodes</name>
    <name type="common">Septate eugregarine</name>
    <dbReference type="NCBI Taxonomy" id="110365"/>
    <lineage>
        <taxon>Eukaryota</taxon>
        <taxon>Sar</taxon>
        <taxon>Alveolata</taxon>
        <taxon>Apicomplexa</taxon>
        <taxon>Conoidasida</taxon>
        <taxon>Gregarinasina</taxon>
        <taxon>Eugregarinorida</taxon>
        <taxon>Gregarinidae</taxon>
        <taxon>Gregarina</taxon>
    </lineage>
</organism>
<dbReference type="Gene3D" id="3.40.30.10">
    <property type="entry name" value="Glutaredoxin"/>
    <property type="match status" value="1"/>
</dbReference>
<dbReference type="GO" id="GO:0004364">
    <property type="term" value="F:glutathione transferase activity"/>
    <property type="evidence" value="ECO:0007669"/>
    <property type="project" value="TreeGrafter"/>
</dbReference>
<evidence type="ECO:0000259" key="2">
    <source>
        <dbReference type="PROSITE" id="PS50405"/>
    </source>
</evidence>
<name>A0A023B0W0_GRENI</name>
<evidence type="ECO:0000313" key="3">
    <source>
        <dbReference type="EMBL" id="EZG46104.1"/>
    </source>
</evidence>
<dbReference type="eggNOG" id="KOG1695">
    <property type="taxonomic scope" value="Eukaryota"/>
</dbReference>
<feature type="domain" description="GST N-terminal" evidence="1">
    <location>
        <begin position="14"/>
        <end position="92"/>
    </location>
</feature>
<dbReference type="InterPro" id="IPR036282">
    <property type="entry name" value="Glutathione-S-Trfase_C_sf"/>
</dbReference>
<dbReference type="OMA" id="LDLMMMI"/>
<gene>
    <name evidence="3" type="ORF">GNI_135020</name>
</gene>
<dbReference type="SUPFAM" id="SSF47616">
    <property type="entry name" value="GST C-terminal domain-like"/>
    <property type="match status" value="1"/>
</dbReference>
<dbReference type="RefSeq" id="XP_011132360.1">
    <property type="nucleotide sequence ID" value="XM_011134058.1"/>
</dbReference>
<dbReference type="PANTHER" id="PTHR11571:SF252">
    <property type="entry name" value="GLUTATHIONE S-TRANSFERASE"/>
    <property type="match status" value="1"/>
</dbReference>
<dbReference type="PANTHER" id="PTHR11571">
    <property type="entry name" value="GLUTATHIONE S-TRANSFERASE"/>
    <property type="match status" value="1"/>
</dbReference>
<dbReference type="EMBL" id="AFNH02001000">
    <property type="protein sequence ID" value="EZG46104.1"/>
    <property type="molecule type" value="Genomic_DNA"/>
</dbReference>
<dbReference type="SFLD" id="SFLDS00019">
    <property type="entry name" value="Glutathione_Transferase_(cytos"/>
    <property type="match status" value="1"/>
</dbReference>
<comment type="caution">
    <text evidence="3">The sequence shown here is derived from an EMBL/GenBank/DDBJ whole genome shotgun (WGS) entry which is preliminary data.</text>
</comment>
<dbReference type="GeneID" id="22914784"/>
<dbReference type="Pfam" id="PF14497">
    <property type="entry name" value="GST_C_3"/>
    <property type="match status" value="1"/>
</dbReference>
<dbReference type="SUPFAM" id="SSF52833">
    <property type="entry name" value="Thioredoxin-like"/>
    <property type="match status" value="1"/>
</dbReference>
<dbReference type="CDD" id="cd03039">
    <property type="entry name" value="GST_N_Sigma_like"/>
    <property type="match status" value="1"/>
</dbReference>
<dbReference type="Proteomes" id="UP000019763">
    <property type="component" value="Unassembled WGS sequence"/>
</dbReference>
<dbReference type="InterPro" id="IPR010987">
    <property type="entry name" value="Glutathione-S-Trfase_C-like"/>
</dbReference>
<dbReference type="InterPro" id="IPR004045">
    <property type="entry name" value="Glutathione_S-Trfase_N"/>
</dbReference>
<feature type="domain" description="GST C-terminal" evidence="2">
    <location>
        <begin position="93"/>
        <end position="216"/>
    </location>
</feature>
<dbReference type="AlphaFoldDB" id="A0A023B0W0"/>
<sequence>MFSCCQEMPSAASQLPRLAYFDFHGRGEPVRLAFAISGRAFEDYRIKMSDWASEKAKAPSGMVPYLLLPDGSYITEMLGCLQYAGRDVLIPEDPLQLAYMHQFMHMAQAVWVPLRQLFACTDAEREAIKADRRAECEPHAERLEKEILRHQGGAGFCVNNTISLADIVLYSAVHTMTDMTDMDFTKKFPAITRVVQAVKNHPAVKQYYAAKQALNF</sequence>
<accession>A0A023B0W0</accession>
<dbReference type="PROSITE" id="PS50404">
    <property type="entry name" value="GST_NTER"/>
    <property type="match status" value="1"/>
</dbReference>
<keyword evidence="4" id="KW-1185">Reference proteome</keyword>
<dbReference type="VEuPathDB" id="CryptoDB:GNI_135020"/>
<dbReference type="InterPro" id="IPR004046">
    <property type="entry name" value="GST_C"/>
</dbReference>
<dbReference type="Gene3D" id="1.20.1050.10">
    <property type="match status" value="1"/>
</dbReference>
<dbReference type="GO" id="GO:0006749">
    <property type="term" value="P:glutathione metabolic process"/>
    <property type="evidence" value="ECO:0007669"/>
    <property type="project" value="TreeGrafter"/>
</dbReference>
<dbReference type="OrthoDB" id="427189at2759"/>
<reference evidence="3" key="1">
    <citation type="submission" date="2013-12" db="EMBL/GenBank/DDBJ databases">
        <authorList>
            <person name="Omoto C.K."/>
            <person name="Sibley D."/>
            <person name="Venepally P."/>
            <person name="Hadjithomas M."/>
            <person name="Karamycheva S."/>
            <person name="Brunk B."/>
            <person name="Roos D."/>
            <person name="Caler E."/>
            <person name="Lorenzi H."/>
        </authorList>
    </citation>
    <scope>NUCLEOTIDE SEQUENCE</scope>
</reference>
<dbReference type="PROSITE" id="PS50405">
    <property type="entry name" value="GST_CTER"/>
    <property type="match status" value="1"/>
</dbReference>
<dbReference type="InterPro" id="IPR040079">
    <property type="entry name" value="Glutathione_S-Trfase"/>
</dbReference>